<keyword evidence="3" id="KW-1185">Reference proteome</keyword>
<dbReference type="PANTHER" id="PTHR38040">
    <property type="entry name" value="UBIQUINONE BIOSYNTHESIS ACCESSORY FACTOR UBIK"/>
    <property type="match status" value="1"/>
</dbReference>
<dbReference type="Pfam" id="PF04380">
    <property type="entry name" value="BMFP"/>
    <property type="match status" value="1"/>
</dbReference>
<protein>
    <recommendedName>
        <fullName evidence="1">Ubiquinone biosynthesis accessory factor UbiK</fullName>
    </recommendedName>
</protein>
<dbReference type="EMBL" id="CP026512">
    <property type="protein sequence ID" value="QAX81410.1"/>
    <property type="molecule type" value="Genomic_DNA"/>
</dbReference>
<gene>
    <name evidence="1" type="primary">ubiK</name>
    <name evidence="2" type="ORF">C3B55_00035</name>
</gene>
<evidence type="ECO:0000256" key="1">
    <source>
        <dbReference type="HAMAP-Rule" id="MF_02216"/>
    </source>
</evidence>
<proteinExistence type="inferred from homology"/>
<sequence length="92" mass="10488">MFVPKDFLDNLSVHAARLFNGDTPLLRNEIESQLKTLLQSSFNKLDLVSRKEFDSQMIVLTRTCERLESLETKVAALETRLAPLCADHTHSE</sequence>
<comment type="similarity">
    <text evidence="1">Belongs to the UbiK family.</text>
</comment>
<keyword evidence="1" id="KW-0831">Ubiquinone biosynthesis</keyword>
<dbReference type="HAMAP" id="MF_02216">
    <property type="entry name" value="UbiK"/>
    <property type="match status" value="1"/>
</dbReference>
<comment type="pathway">
    <text evidence="1">Cofactor biosynthesis; ubiquinone biosynthesis.</text>
</comment>
<dbReference type="RefSeq" id="WP_129210385.1">
    <property type="nucleotide sequence ID" value="NZ_CP026512.1"/>
</dbReference>
<reference evidence="2 3" key="1">
    <citation type="journal article" date="2018" name="Genome Biol. Evol.">
        <title>Partnering With a Pest: Genomes of Hemlock Woolly Adelgid Symbionts Reveal Atypical Nutritional Provisioning Patterns in Dual-Obligate Bacteria.</title>
        <authorList>
            <person name="Weglarz K.M."/>
            <person name="Havill N.P."/>
            <person name="Burke G.R."/>
            <person name="von Dohlen C.D."/>
        </authorList>
    </citation>
    <scope>NUCLEOTIDE SEQUENCE [LARGE SCALE GENOMIC DNA]</scope>
    <source>
        <strain evidence="2 3">HWA_ENA</strain>
    </source>
</reference>
<evidence type="ECO:0000313" key="2">
    <source>
        <dbReference type="EMBL" id="QAX81410.1"/>
    </source>
</evidence>
<accession>A0ABX5R6Z2</accession>
<comment type="subcellular location">
    <subcellularLocation>
        <location evidence="1">Cytoplasm</location>
    </subcellularLocation>
</comment>
<organism evidence="2 3">
    <name type="scientific">Candidatus Pseudomonas adelgestsugas</name>
    <dbReference type="NCBI Taxonomy" id="1302376"/>
    <lineage>
        <taxon>Bacteria</taxon>
        <taxon>Pseudomonadati</taxon>
        <taxon>Pseudomonadota</taxon>
        <taxon>Gammaproteobacteria</taxon>
        <taxon>Pseudomonadales</taxon>
        <taxon>Pseudomonadaceae</taxon>
        <taxon>Pseudomonas</taxon>
    </lineage>
</organism>
<keyword evidence="1" id="KW-0963">Cytoplasm</keyword>
<evidence type="ECO:0000313" key="3">
    <source>
        <dbReference type="Proteomes" id="UP000288953"/>
    </source>
</evidence>
<dbReference type="InterPro" id="IPR007475">
    <property type="entry name" value="UbiK"/>
</dbReference>
<name>A0ABX5R6Z2_9PSED</name>
<dbReference type="Proteomes" id="UP000288953">
    <property type="component" value="Chromosome"/>
</dbReference>
<dbReference type="PANTHER" id="PTHR38040:SF1">
    <property type="entry name" value="UBIQUINONE BIOSYNTHESIS ACCESSORY FACTOR UBIK"/>
    <property type="match status" value="1"/>
</dbReference>
<comment type="function">
    <text evidence="1">Required for efficient ubiquinone (coenzyme Q) biosynthesis. UbiK is probably an accessory factor of Ubi enzymes and facilitates ubiquinone biosynthesis by acting as an assembly factor, a targeting factor, or both.</text>
</comment>